<evidence type="ECO:0000256" key="8">
    <source>
        <dbReference type="ARBA" id="ARBA00022833"/>
    </source>
</evidence>
<dbReference type="GO" id="GO:0007219">
    <property type="term" value="P:Notch signaling pathway"/>
    <property type="evidence" value="ECO:0007669"/>
    <property type="project" value="TreeGrafter"/>
</dbReference>
<dbReference type="SMART" id="SM00050">
    <property type="entry name" value="DISIN"/>
    <property type="match status" value="1"/>
</dbReference>
<keyword evidence="4 14" id="KW-0812">Transmembrane</keyword>
<dbReference type="GO" id="GO:0004222">
    <property type="term" value="F:metalloendopeptidase activity"/>
    <property type="evidence" value="ECO:0007669"/>
    <property type="project" value="InterPro"/>
</dbReference>
<dbReference type="FunFam" id="3.40.390.10:FF:000017">
    <property type="entry name" value="Disintegrin and metalloproteinase domain-containing protein 17"/>
    <property type="match status" value="1"/>
</dbReference>
<evidence type="ECO:0000259" key="15">
    <source>
        <dbReference type="PROSITE" id="PS50214"/>
    </source>
</evidence>
<comment type="caution">
    <text evidence="13">Lacks conserved residue(s) required for the propagation of feature annotation.</text>
</comment>
<feature type="domain" description="Disintegrin" evidence="15">
    <location>
        <begin position="499"/>
        <end position="584"/>
    </location>
</feature>
<dbReference type="PROSITE" id="PS50214">
    <property type="entry name" value="DISINTEGRIN_2"/>
    <property type="match status" value="1"/>
</dbReference>
<dbReference type="PANTHER" id="PTHR45702:SF6">
    <property type="entry name" value="DISINTEGRIN AND METALLOPROTEINASE DOMAIN-CONTAINING PROTEIN 17"/>
    <property type="match status" value="1"/>
</dbReference>
<dbReference type="InterPro" id="IPR001590">
    <property type="entry name" value="Peptidase_M12B"/>
</dbReference>
<keyword evidence="7" id="KW-0378">Hydrolase</keyword>
<dbReference type="GO" id="GO:0005886">
    <property type="term" value="C:plasma membrane"/>
    <property type="evidence" value="ECO:0007669"/>
    <property type="project" value="TreeGrafter"/>
</dbReference>
<reference evidence="17" key="1">
    <citation type="submission" date="2021-04" db="EMBL/GenBank/DDBJ databases">
        <authorList>
            <person name="Tunstrom K."/>
        </authorList>
    </citation>
    <scope>NUCLEOTIDE SEQUENCE</scope>
</reference>
<dbReference type="Pfam" id="PF13574">
    <property type="entry name" value="Reprolysin_2"/>
    <property type="match status" value="1"/>
</dbReference>
<dbReference type="PROSITE" id="PS50215">
    <property type="entry name" value="ADAM_MEPRO"/>
    <property type="match status" value="1"/>
</dbReference>
<feature type="binding site" evidence="13">
    <location>
        <position position="430"/>
    </location>
    <ligand>
        <name>Zn(2+)</name>
        <dbReference type="ChEBI" id="CHEBI:29105"/>
        <note>catalytic</note>
    </ligand>
</feature>
<feature type="active site" evidence="13">
    <location>
        <position position="431"/>
    </location>
</feature>
<dbReference type="InterPro" id="IPR034025">
    <property type="entry name" value="ADAM10_ADAM17"/>
</dbReference>
<evidence type="ECO:0000256" key="14">
    <source>
        <dbReference type="SAM" id="Phobius"/>
    </source>
</evidence>
<evidence type="ECO:0000256" key="5">
    <source>
        <dbReference type="ARBA" id="ARBA00022723"/>
    </source>
</evidence>
<evidence type="ECO:0000256" key="7">
    <source>
        <dbReference type="ARBA" id="ARBA00022801"/>
    </source>
</evidence>
<keyword evidence="12" id="KW-1015">Disulfide bond</keyword>
<feature type="domain" description="Peptidase M12B" evidence="16">
    <location>
        <begin position="254"/>
        <end position="498"/>
    </location>
</feature>
<dbReference type="GO" id="GO:0006509">
    <property type="term" value="P:membrane protein ectodomain proteolysis"/>
    <property type="evidence" value="ECO:0007669"/>
    <property type="project" value="TreeGrafter"/>
</dbReference>
<protein>
    <submittedName>
        <fullName evidence="17">(apollo) hypothetical protein</fullName>
    </submittedName>
</protein>
<dbReference type="Pfam" id="PF16698">
    <property type="entry name" value="ADAM17_MPD"/>
    <property type="match status" value="1"/>
</dbReference>
<comment type="subcellular location">
    <subcellularLocation>
        <location evidence="2">Membrane</location>
        <topology evidence="2">Single-pass type I membrane protein</topology>
    </subcellularLocation>
</comment>
<sequence>MDRTTHILIVSLILITNYFYYAKCSIYHNVKYFETLDSSSLNHHVVKRGTKHSSHPFNTIKELHFRTLGRDFRLILHPHSSVLHSNFKAYTVDGDGKKTIVHVDRDNFYTGRVFGETMSDVKLHIDDGVITGIIHTPDETYHIEPSWRHLPDQQDGTMITYRSSDIRFSWAHANGSRPRVCGYVKEGQELEEDDDDSYNDILETKQEQSEKDKYLENTQGAQHEAVIPQFEDEGAPNYKRVKRQSDYEYTPTKTRCPLLLVADYRFFQEMGASNTKTTISYLISLIDRVHKIYNDTVWQDRQDMDGFKGMGFVIKKILVHSEPTRVRGGEAHYNMVREKWDVRNLLEVFSREYSHKDFCLAHLFTDLKFEGGILGLAYVGSPRRNSVGGICTPEYFKNGYTLYLNSGLSSSRNHYGQRVITREADLVTAHEFGHNWGSEHDPDVAECSPTASQGGSYLMYTYSVSGYDVNNKRFSPCSLRSIRKVLQAKSGRCFSEPEESFCGNLRVEGGEECDAGLLGTEDNDMCCDKNCKLRKNQGAVCSDKNSPCCAGCVFAAAGVVCREAAHSACEGEATCNGAAADCPKVCTHCARARPRATALRQTVPRYVHTVRGRGQVQRHCGRLSQGTCTLCEGEAKCNGAAADCPKVRAHCARARPRATALRQTVKRYVHTVRGLGQVQRRCGRLSQGTCTLCEGEAKCNGTAADCPKVRAHCARARPRATALRQTVPRYVHTVRGRGQVQRRCGRLSQGTCTLCEGEATCNGAAADCPKVRAHCARARPSATALRQTVPRYVHTVRGRGQVQRHCGRLSQGTCTLCDGEAKCNGAAADCPKVRAHCARARPRATALRQTVPRYVHTVRERGQVQRRCGRLSQGTCTLCEGEATCNGAAADCPKIRAHYARAPAIADEHECAERGRCRNGSCVPYCETQGMHSCMCDIVADACKRCCRKSLNKTCFPVAHNDILPDGTPCIQGFCNKGVCEKTIQDVVERIWNIIEDININNVLGFLRDNIVGVVVLVTAFVWIPASCVISYVDRRRQRQHQKYLEWERQHDLVHPSSPRKIIHTRLPKQKPTGIKTVIQGTSQL</sequence>
<evidence type="ECO:0000256" key="12">
    <source>
        <dbReference type="ARBA" id="ARBA00023157"/>
    </source>
</evidence>
<name>A0A8S3YH89_PARAO</name>
<gene>
    <name evidence="17" type="ORF">PAPOLLO_LOCUS27918</name>
</gene>
<dbReference type="AlphaFoldDB" id="A0A8S3YH89"/>
<proteinExistence type="predicted"/>
<keyword evidence="10" id="KW-0482">Metalloprotease</keyword>
<evidence type="ECO:0000256" key="11">
    <source>
        <dbReference type="ARBA" id="ARBA00023136"/>
    </source>
</evidence>
<keyword evidence="6" id="KW-0732">Signal</keyword>
<organism evidence="17 18">
    <name type="scientific">Parnassius apollo</name>
    <name type="common">Apollo butterfly</name>
    <name type="synonym">Papilio apollo</name>
    <dbReference type="NCBI Taxonomy" id="110799"/>
    <lineage>
        <taxon>Eukaryota</taxon>
        <taxon>Metazoa</taxon>
        <taxon>Ecdysozoa</taxon>
        <taxon>Arthropoda</taxon>
        <taxon>Hexapoda</taxon>
        <taxon>Insecta</taxon>
        <taxon>Pterygota</taxon>
        <taxon>Neoptera</taxon>
        <taxon>Endopterygota</taxon>
        <taxon>Lepidoptera</taxon>
        <taxon>Glossata</taxon>
        <taxon>Ditrysia</taxon>
        <taxon>Papilionoidea</taxon>
        <taxon>Papilionidae</taxon>
        <taxon>Parnassiinae</taxon>
        <taxon>Parnassini</taxon>
        <taxon>Parnassius</taxon>
        <taxon>Parnassius</taxon>
    </lineage>
</organism>
<evidence type="ECO:0000256" key="4">
    <source>
        <dbReference type="ARBA" id="ARBA00022692"/>
    </source>
</evidence>
<dbReference type="Proteomes" id="UP000691718">
    <property type="component" value="Unassembled WGS sequence"/>
</dbReference>
<dbReference type="InterPro" id="IPR051489">
    <property type="entry name" value="ADAM_Metalloproteinase"/>
</dbReference>
<evidence type="ECO:0000259" key="16">
    <source>
        <dbReference type="PROSITE" id="PS50215"/>
    </source>
</evidence>
<keyword evidence="3" id="KW-0645">Protease</keyword>
<evidence type="ECO:0000256" key="6">
    <source>
        <dbReference type="ARBA" id="ARBA00022729"/>
    </source>
</evidence>
<evidence type="ECO:0000313" key="18">
    <source>
        <dbReference type="Proteomes" id="UP000691718"/>
    </source>
</evidence>
<evidence type="ECO:0000313" key="17">
    <source>
        <dbReference type="EMBL" id="CAG5059195.1"/>
    </source>
</evidence>
<evidence type="ECO:0000256" key="10">
    <source>
        <dbReference type="ARBA" id="ARBA00023049"/>
    </source>
</evidence>
<dbReference type="CDD" id="cd14246">
    <property type="entry name" value="ADAM17_MPD"/>
    <property type="match status" value="1"/>
</dbReference>
<dbReference type="GO" id="GO:0046872">
    <property type="term" value="F:metal ion binding"/>
    <property type="evidence" value="ECO:0007669"/>
    <property type="project" value="UniProtKB-KW"/>
</dbReference>
<dbReference type="Pfam" id="PF00200">
    <property type="entry name" value="Disintegrin"/>
    <property type="match status" value="1"/>
</dbReference>
<dbReference type="EMBL" id="CAJQZP010001697">
    <property type="protein sequence ID" value="CAG5059195.1"/>
    <property type="molecule type" value="Genomic_DNA"/>
</dbReference>
<dbReference type="OrthoDB" id="2131567at2759"/>
<evidence type="ECO:0000256" key="2">
    <source>
        <dbReference type="ARBA" id="ARBA00004479"/>
    </source>
</evidence>
<feature type="transmembrane region" description="Helical" evidence="14">
    <location>
        <begin position="1011"/>
        <end position="1033"/>
    </location>
</feature>
<dbReference type="FunFam" id="4.10.70.10:FF:000003">
    <property type="entry name" value="Disintegrin and metalloproteinase domain-containing protein 17"/>
    <property type="match status" value="1"/>
</dbReference>
<comment type="cofactor">
    <cofactor evidence="1">
        <name>Zn(2+)</name>
        <dbReference type="ChEBI" id="CHEBI:29105"/>
    </cofactor>
</comment>
<feature type="binding site" evidence="13">
    <location>
        <position position="434"/>
    </location>
    <ligand>
        <name>Zn(2+)</name>
        <dbReference type="ChEBI" id="CHEBI:29105"/>
        <note>catalytic</note>
    </ligand>
</feature>
<accession>A0A8S3YH89</accession>
<dbReference type="PANTHER" id="PTHR45702">
    <property type="entry name" value="ADAM10/ADAM17 METALLOPEPTIDASE FAMILY MEMBER"/>
    <property type="match status" value="1"/>
</dbReference>
<evidence type="ECO:0000256" key="9">
    <source>
        <dbReference type="ARBA" id="ARBA00022989"/>
    </source>
</evidence>
<keyword evidence="8 13" id="KW-0862">Zinc</keyword>
<comment type="caution">
    <text evidence="17">The sequence shown here is derived from an EMBL/GenBank/DDBJ whole genome shotgun (WGS) entry which is preliminary data.</text>
</comment>
<dbReference type="InterPro" id="IPR032029">
    <property type="entry name" value="ADAM17_MPD"/>
</dbReference>
<evidence type="ECO:0000256" key="3">
    <source>
        <dbReference type="ARBA" id="ARBA00022670"/>
    </source>
</evidence>
<dbReference type="CDD" id="cd04270">
    <property type="entry name" value="ZnMc_TACE_like"/>
    <property type="match status" value="1"/>
</dbReference>
<dbReference type="InterPro" id="IPR001762">
    <property type="entry name" value="Disintegrin_dom"/>
</dbReference>
<keyword evidence="5 13" id="KW-0479">Metal-binding</keyword>
<evidence type="ECO:0000256" key="1">
    <source>
        <dbReference type="ARBA" id="ARBA00001947"/>
    </source>
</evidence>
<keyword evidence="18" id="KW-1185">Reference proteome</keyword>
<keyword evidence="9 14" id="KW-1133">Transmembrane helix</keyword>
<evidence type="ECO:0000256" key="13">
    <source>
        <dbReference type="PROSITE-ProRule" id="PRU00276"/>
    </source>
</evidence>
<keyword evidence="11 14" id="KW-0472">Membrane</keyword>
<feature type="binding site" evidence="13">
    <location>
        <position position="440"/>
    </location>
    <ligand>
        <name>Zn(2+)</name>
        <dbReference type="ChEBI" id="CHEBI:29105"/>
        <note>catalytic</note>
    </ligand>
</feature>